<keyword evidence="2" id="KW-0719">Serine esterase</keyword>
<feature type="signal peptide" evidence="5">
    <location>
        <begin position="1"/>
        <end position="45"/>
    </location>
</feature>
<dbReference type="SMART" id="SM01110">
    <property type="entry name" value="Cutinase"/>
    <property type="match status" value="1"/>
</dbReference>
<keyword evidence="3" id="KW-0378">Hydrolase</keyword>
<feature type="chain" id="PRO_5047230122" evidence="5">
    <location>
        <begin position="46"/>
        <end position="231"/>
    </location>
</feature>
<comment type="similarity">
    <text evidence="1">Belongs to the cutinase family.</text>
</comment>
<name>A0ABX2VLM5_9MYCO</name>
<dbReference type="PANTHER" id="PTHR33630">
    <property type="entry name" value="CUTINASE RV1984C-RELATED-RELATED"/>
    <property type="match status" value="1"/>
</dbReference>
<evidence type="ECO:0000313" key="7">
    <source>
        <dbReference type="Proteomes" id="UP000078489"/>
    </source>
</evidence>
<protein>
    <submittedName>
        <fullName evidence="6">Cutinase</fullName>
    </submittedName>
</protein>
<dbReference type="EMBL" id="LXTB01000045">
    <property type="protein sequence ID" value="OAQ18654.1"/>
    <property type="molecule type" value="Genomic_DNA"/>
</dbReference>
<comment type="caution">
    <text evidence="6">The sequence shown here is derived from an EMBL/GenBank/DDBJ whole genome shotgun (WGS) entry which is preliminary data.</text>
</comment>
<proteinExistence type="inferred from homology"/>
<keyword evidence="5" id="KW-0732">Signal</keyword>
<dbReference type="Gene3D" id="3.40.50.1820">
    <property type="entry name" value="alpha/beta hydrolase"/>
    <property type="match status" value="1"/>
</dbReference>
<evidence type="ECO:0000313" key="6">
    <source>
        <dbReference type="EMBL" id="OAQ18654.1"/>
    </source>
</evidence>
<sequence length="231" mass="23686">MRFIGVIPRPQPHSGRWRAGAARRLTSLVAAAFAAATLLLTPALAPPASAGCPDAEVVFARGTGEPPGLGRVGQAFVSSLRQQTNKSIGTYGVNYPANGDFLAAADGANDASDHIQQMASACRATRLVLGGYSQGAAVIDIVTAAPLPGLGFTQPLPPAADDHIAAIALFGNPSGRAGGLMSALTPQFGSKTINLCNNGDPICSDGNRWRAHLGYVPGMTNQAARFVASRI</sequence>
<dbReference type="PANTHER" id="PTHR33630:SF9">
    <property type="entry name" value="CUTINASE 4"/>
    <property type="match status" value="1"/>
</dbReference>
<dbReference type="Proteomes" id="UP000078489">
    <property type="component" value="Unassembled WGS sequence"/>
</dbReference>
<keyword evidence="7" id="KW-1185">Reference proteome</keyword>
<reference evidence="6 7" key="1">
    <citation type="submission" date="2016-05" db="EMBL/GenBank/DDBJ databases">
        <title>Draft genome sequence of the Mycobacterium tuberculosis complex pathogen, M. mungi, identified in a banded mongoose (Mungos mungo) in Northern Botswana.</title>
        <authorList>
            <person name="Alexander K.A."/>
            <person name="Larsen M.H."/>
            <person name="Robbe-Austerman S."/>
            <person name="Stuber T.P."/>
            <person name="Camp P.M."/>
        </authorList>
    </citation>
    <scope>NUCLEOTIDE SEQUENCE [LARGE SCALE GENOMIC DNA]</scope>
    <source>
        <strain evidence="6 7">BM22813</strain>
    </source>
</reference>
<organism evidence="6 7">
    <name type="scientific">Mycobacterium mungi</name>
    <dbReference type="NCBI Taxonomy" id="1844474"/>
    <lineage>
        <taxon>Bacteria</taxon>
        <taxon>Bacillati</taxon>
        <taxon>Actinomycetota</taxon>
        <taxon>Actinomycetes</taxon>
        <taxon>Mycobacteriales</taxon>
        <taxon>Mycobacteriaceae</taxon>
        <taxon>Mycobacterium</taxon>
        <taxon>Mycobacterium tuberculosis complex</taxon>
    </lineage>
</organism>
<dbReference type="SUPFAM" id="SSF53474">
    <property type="entry name" value="alpha/beta-Hydrolases"/>
    <property type="match status" value="1"/>
</dbReference>
<evidence type="ECO:0000256" key="4">
    <source>
        <dbReference type="ARBA" id="ARBA00023157"/>
    </source>
</evidence>
<dbReference type="InterPro" id="IPR000675">
    <property type="entry name" value="Cutinase/axe"/>
</dbReference>
<evidence type="ECO:0000256" key="2">
    <source>
        <dbReference type="ARBA" id="ARBA00022487"/>
    </source>
</evidence>
<evidence type="ECO:0000256" key="3">
    <source>
        <dbReference type="ARBA" id="ARBA00022801"/>
    </source>
</evidence>
<gene>
    <name evidence="6" type="ORF">A7J32_05325</name>
</gene>
<evidence type="ECO:0000256" key="5">
    <source>
        <dbReference type="SAM" id="SignalP"/>
    </source>
</evidence>
<dbReference type="Pfam" id="PF01083">
    <property type="entry name" value="Cutinase"/>
    <property type="match status" value="1"/>
</dbReference>
<dbReference type="InterPro" id="IPR029058">
    <property type="entry name" value="AB_hydrolase_fold"/>
</dbReference>
<keyword evidence="4" id="KW-1015">Disulfide bond</keyword>
<evidence type="ECO:0000256" key="1">
    <source>
        <dbReference type="ARBA" id="ARBA00007534"/>
    </source>
</evidence>
<accession>A0ABX2VLM5</accession>